<comment type="cofactor">
    <cofactor evidence="6 7">
        <name>FAD</name>
        <dbReference type="ChEBI" id="CHEBI:57692"/>
    </cofactor>
    <text evidence="6 7">Binds 1 FAD per subunit.</text>
</comment>
<keyword evidence="5 7" id="KW-0157">Chromophore</keyword>
<accession>E3BET8</accession>
<feature type="binding site" evidence="6">
    <location>
        <begin position="275"/>
        <end position="283"/>
    </location>
    <ligand>
        <name>FAD</name>
        <dbReference type="ChEBI" id="CHEBI:57692"/>
    </ligand>
</feature>
<evidence type="ECO:0000313" key="9">
    <source>
        <dbReference type="EMBL" id="EFP98455.1"/>
    </source>
</evidence>
<dbReference type="PANTHER" id="PTHR11455">
    <property type="entry name" value="CRYPTOCHROME"/>
    <property type="match status" value="1"/>
</dbReference>
<evidence type="ECO:0000256" key="2">
    <source>
        <dbReference type="ARBA" id="ARBA00017881"/>
    </source>
</evidence>
<evidence type="ECO:0000259" key="8">
    <source>
        <dbReference type="PROSITE" id="PS51645"/>
    </source>
</evidence>
<keyword evidence="10" id="KW-1185">Reference proteome</keyword>
<feature type="domain" description="Photolyase/cryptochrome alpha/beta" evidence="8">
    <location>
        <begin position="4"/>
        <end position="137"/>
    </location>
</feature>
<feature type="binding site" evidence="6">
    <location>
        <begin position="375"/>
        <end position="377"/>
    </location>
    <ligand>
        <name>FAD</name>
        <dbReference type="ChEBI" id="CHEBI:57692"/>
    </ligand>
</feature>
<name>E3BET8_9VIBR</name>
<dbReference type="InterPro" id="IPR036134">
    <property type="entry name" value="Crypto/Photolyase_FAD-like_sf"/>
</dbReference>
<dbReference type="InterPro" id="IPR006050">
    <property type="entry name" value="DNA_photolyase_N"/>
</dbReference>
<gene>
    <name evidence="9" type="ORF">VIBC2010_16119</name>
</gene>
<dbReference type="InterPro" id="IPR014729">
    <property type="entry name" value="Rossmann-like_a/b/a_fold"/>
</dbReference>
<dbReference type="PROSITE" id="PS51645">
    <property type="entry name" value="PHR_CRY_ALPHA_BETA"/>
    <property type="match status" value="1"/>
</dbReference>
<evidence type="ECO:0000313" key="10">
    <source>
        <dbReference type="Proteomes" id="UP000002943"/>
    </source>
</evidence>
<dbReference type="SUPFAM" id="SSF52425">
    <property type="entry name" value="Cryptochrome/photolyase, N-terminal domain"/>
    <property type="match status" value="1"/>
</dbReference>
<feature type="binding site" evidence="6">
    <location>
        <position position="222"/>
    </location>
    <ligand>
        <name>FAD</name>
        <dbReference type="ChEBI" id="CHEBI:57692"/>
    </ligand>
</feature>
<dbReference type="EMBL" id="AEIU01000003">
    <property type="protein sequence ID" value="EFP98455.1"/>
    <property type="molecule type" value="Genomic_DNA"/>
</dbReference>
<dbReference type="OrthoDB" id="9772484at2"/>
<keyword evidence="3 6" id="KW-0285">Flavoprotein</keyword>
<feature type="binding site" evidence="6">
    <location>
        <begin position="235"/>
        <end position="239"/>
    </location>
    <ligand>
        <name>FAD</name>
        <dbReference type="ChEBI" id="CHEBI:57692"/>
    </ligand>
</feature>
<dbReference type="Pfam" id="PF00875">
    <property type="entry name" value="DNA_photolyase"/>
    <property type="match status" value="1"/>
</dbReference>
<dbReference type="GO" id="GO:0071949">
    <property type="term" value="F:FAD binding"/>
    <property type="evidence" value="ECO:0007669"/>
    <property type="project" value="TreeGrafter"/>
</dbReference>
<comment type="cofactor">
    <cofactor evidence="7">
        <name>(6R)-5,10-methylene-5,6,7,8-tetrahydrofolate</name>
        <dbReference type="ChEBI" id="CHEBI:15636"/>
    </cofactor>
    <text evidence="7">Binds 1 5,10-methenyltetrahydrofolate (MTHF) per subunit.</text>
</comment>
<dbReference type="Gene3D" id="1.10.579.10">
    <property type="entry name" value="DNA Cyclobutane Dipyrimidine Photolyase, subunit A, domain 3"/>
    <property type="match status" value="1"/>
</dbReference>
<keyword evidence="4 6" id="KW-0274">FAD</keyword>
<dbReference type="PANTHER" id="PTHR11455:SF22">
    <property type="entry name" value="CRYPTOCHROME DASH"/>
    <property type="match status" value="1"/>
</dbReference>
<dbReference type="SUPFAM" id="SSF48173">
    <property type="entry name" value="Cryptochrome/photolyase FAD-binding domain"/>
    <property type="match status" value="1"/>
</dbReference>
<sequence>MQKRIGLYWFTNDLRLTDNPLLHKASKEVDQLICLYTRPQLTCFLQKYSCQERWGAARTLFLNQSLRNLSESLDDVGQQLTVVDEPTIGTLSDLVTKHEVSDLYCNQFAGFDEQSVIEQLGRNFSDLIIHQNSSNHLYSEEQLPFALNGLPNTFTKFRKLVEGISLRELVEVPRLPPPIKSVGRGVQIPAEKQMQSVEFLGGEVFGMDHCLRYFSTKRASEYKLTRNGLDGPSYSTKFSPWLAHGCISPRQVLEVLRDYEQKNGANESTYWIFFELLWREFFYWYARRWGKNLFLYSGIKTCSKPAAKGTSVSTAFSNWIEGKTDFPIVNACMNQLRKTGFMSNRGRQLVASCLIHELGIDWRCGAAYFETQLIDYDVGSNWGNWQYLAGVGADTQPARQFNLGKQTEIYDPKREFIMQWAGVGSEKGRLQ</sequence>
<comment type="function">
    <text evidence="7">May have a photoreceptor function.</text>
</comment>
<dbReference type="GO" id="GO:0000719">
    <property type="term" value="P:photoreactive repair"/>
    <property type="evidence" value="ECO:0007669"/>
    <property type="project" value="TreeGrafter"/>
</dbReference>
<dbReference type="GO" id="GO:0003913">
    <property type="term" value="F:DNA photolyase activity"/>
    <property type="evidence" value="ECO:0007669"/>
    <property type="project" value="InterPro"/>
</dbReference>
<evidence type="ECO:0000256" key="6">
    <source>
        <dbReference type="PIRSR" id="PIRSR602081-1"/>
    </source>
</evidence>
<reference evidence="9 10" key="1">
    <citation type="journal article" date="2012" name="Int. J. Syst. Evol. Microbiol.">
        <title>Vibrio caribbeanicus sp. nov., isolated from the marine sponge Scleritoderma cyanea.</title>
        <authorList>
            <person name="Hoffmann M."/>
            <person name="Monday S.R."/>
            <person name="Allard M.W."/>
            <person name="Strain E.A."/>
            <person name="Whittaker P."/>
            <person name="Naum M."/>
            <person name="McCarthy P.J."/>
            <person name="Lopez J.V."/>
            <person name="Fischer M."/>
            <person name="Brown E.W."/>
        </authorList>
    </citation>
    <scope>NUCLEOTIDE SEQUENCE [LARGE SCALE GENOMIC DNA]</scope>
    <source>
        <strain evidence="9 10">ATCC BAA-2122</strain>
    </source>
</reference>
<dbReference type="eggNOG" id="COG0415">
    <property type="taxonomic scope" value="Bacteria"/>
</dbReference>
<evidence type="ECO:0000256" key="7">
    <source>
        <dbReference type="RuleBase" id="RU367151"/>
    </source>
</evidence>
<dbReference type="InterPro" id="IPR005101">
    <property type="entry name" value="Cryptochr/Photolyase_FAD-bd"/>
</dbReference>
<dbReference type="Gene3D" id="3.40.50.620">
    <property type="entry name" value="HUPs"/>
    <property type="match status" value="1"/>
</dbReference>
<dbReference type="AlphaFoldDB" id="E3BET8"/>
<dbReference type="Pfam" id="PF03441">
    <property type="entry name" value="FAD_binding_7"/>
    <property type="match status" value="1"/>
</dbReference>
<protein>
    <recommendedName>
        <fullName evidence="2 7">Cryptochrome DASH</fullName>
    </recommendedName>
</protein>
<dbReference type="NCBIfam" id="TIGR02765">
    <property type="entry name" value="crypto_DASH"/>
    <property type="match status" value="1"/>
</dbReference>
<evidence type="ECO:0000256" key="1">
    <source>
        <dbReference type="ARBA" id="ARBA00005862"/>
    </source>
</evidence>
<comment type="similarity">
    <text evidence="1 7">Belongs to the DNA photolyase class-1 family.</text>
</comment>
<dbReference type="InterPro" id="IPR014133">
    <property type="entry name" value="Cry_DASH"/>
</dbReference>
<evidence type="ECO:0000256" key="3">
    <source>
        <dbReference type="ARBA" id="ARBA00022630"/>
    </source>
</evidence>
<dbReference type="PRINTS" id="PR00147">
    <property type="entry name" value="DNAPHOTLYASE"/>
</dbReference>
<proteinExistence type="inferred from homology"/>
<evidence type="ECO:0000256" key="5">
    <source>
        <dbReference type="ARBA" id="ARBA00022991"/>
    </source>
</evidence>
<dbReference type="Proteomes" id="UP000002943">
    <property type="component" value="Unassembled WGS sequence"/>
</dbReference>
<dbReference type="RefSeq" id="WP_009599381.1">
    <property type="nucleotide sequence ID" value="NZ_AEIU01000003.1"/>
</dbReference>
<dbReference type="GO" id="GO:0003677">
    <property type="term" value="F:DNA binding"/>
    <property type="evidence" value="ECO:0007669"/>
    <property type="project" value="TreeGrafter"/>
</dbReference>
<comment type="caution">
    <text evidence="9">The sequence shown here is derived from an EMBL/GenBank/DDBJ whole genome shotgun (WGS) entry which is preliminary data.</text>
</comment>
<dbReference type="InterPro" id="IPR002081">
    <property type="entry name" value="Cryptochrome/DNA_photolyase_1"/>
</dbReference>
<dbReference type="Gene3D" id="1.25.40.80">
    <property type="match status" value="1"/>
</dbReference>
<dbReference type="STRING" id="796620.VIBC2010_16119"/>
<dbReference type="InterPro" id="IPR036155">
    <property type="entry name" value="Crypto/Photolyase_N_sf"/>
</dbReference>
<organism evidence="9 10">
    <name type="scientific">Vibrio caribbeanicus ATCC BAA-2122</name>
    <dbReference type="NCBI Taxonomy" id="796620"/>
    <lineage>
        <taxon>Bacteria</taxon>
        <taxon>Pseudomonadati</taxon>
        <taxon>Pseudomonadota</taxon>
        <taxon>Gammaproteobacteria</taxon>
        <taxon>Vibrionales</taxon>
        <taxon>Vibrionaceae</taxon>
        <taxon>Vibrio</taxon>
    </lineage>
</organism>
<evidence type="ECO:0000256" key="4">
    <source>
        <dbReference type="ARBA" id="ARBA00022827"/>
    </source>
</evidence>